<feature type="domain" description="DUF7869" evidence="1">
    <location>
        <begin position="127"/>
        <end position="254"/>
    </location>
</feature>
<dbReference type="PANTHER" id="PTHR10773:SF19">
    <property type="match status" value="1"/>
</dbReference>
<dbReference type="InterPro" id="IPR057191">
    <property type="entry name" value="DUF7869"/>
</dbReference>
<dbReference type="AlphaFoldDB" id="A0A8K0C7K7"/>
<comment type="caution">
    <text evidence="2">The sequence shown here is derived from an EMBL/GenBank/DDBJ whole genome shotgun (WGS) entry which is preliminary data.</text>
</comment>
<dbReference type="Proteomes" id="UP000801492">
    <property type="component" value="Unassembled WGS sequence"/>
</dbReference>
<sequence>MYYSKLQEISSIPLKISSFKKYFKKEYNIGIHVPKKTNAHCVRALKISQNLKEQKKTADFIKHQNDKDIAKQVFLAEQIRSSKDEFIVVSFDLQKVLATPHGPSMLFGFSRKYAVYNFTVYESKSQNGFCYIWGEKDGKRGVNEICSNLYQYLVKVDDEGQFKSVSFFCDNCPGQNKNKIMVSMMFHFLNHCKNVEELTITYLVAGHTYMPVDSVHAVIENYSKSMNVQAPSEWSTIIRNARRRPKPYEIIQVYYPDILDWKSLSVPRKLQSVDGLDIKMNDVTRIKFKKEHLNKCFVFTNYNFDFPHEVEWTNKRYENVPQAYNGELPINTKKLKNLLDLCKTLTMKKQYHAEYYALRTSNNVPDVLPETDIEDNV</sequence>
<dbReference type="OrthoDB" id="6754517at2759"/>
<dbReference type="Pfam" id="PF25273">
    <property type="entry name" value="DUF7869"/>
    <property type="match status" value="1"/>
</dbReference>
<name>A0A8K0C7K7_IGNLU</name>
<evidence type="ECO:0000259" key="1">
    <source>
        <dbReference type="Pfam" id="PF25273"/>
    </source>
</evidence>
<accession>A0A8K0C7K7</accession>
<evidence type="ECO:0000313" key="2">
    <source>
        <dbReference type="EMBL" id="KAF2880281.1"/>
    </source>
</evidence>
<protein>
    <recommendedName>
        <fullName evidence="1">DUF7869 domain-containing protein</fullName>
    </recommendedName>
</protein>
<proteinExistence type="predicted"/>
<evidence type="ECO:0000313" key="3">
    <source>
        <dbReference type="Proteomes" id="UP000801492"/>
    </source>
</evidence>
<gene>
    <name evidence="2" type="ORF">ILUMI_25904</name>
</gene>
<dbReference type="PANTHER" id="PTHR10773">
    <property type="entry name" value="DNA-DIRECTED RNA POLYMERASES I, II, AND III SUBUNIT RPABC2"/>
    <property type="match status" value="1"/>
</dbReference>
<organism evidence="2 3">
    <name type="scientific">Ignelater luminosus</name>
    <name type="common">Cucubano</name>
    <name type="synonym">Pyrophorus luminosus</name>
    <dbReference type="NCBI Taxonomy" id="2038154"/>
    <lineage>
        <taxon>Eukaryota</taxon>
        <taxon>Metazoa</taxon>
        <taxon>Ecdysozoa</taxon>
        <taxon>Arthropoda</taxon>
        <taxon>Hexapoda</taxon>
        <taxon>Insecta</taxon>
        <taxon>Pterygota</taxon>
        <taxon>Neoptera</taxon>
        <taxon>Endopterygota</taxon>
        <taxon>Coleoptera</taxon>
        <taxon>Polyphaga</taxon>
        <taxon>Elateriformia</taxon>
        <taxon>Elateroidea</taxon>
        <taxon>Elateridae</taxon>
        <taxon>Agrypninae</taxon>
        <taxon>Pyrophorini</taxon>
        <taxon>Ignelater</taxon>
    </lineage>
</organism>
<reference evidence="2" key="1">
    <citation type="submission" date="2019-08" db="EMBL/GenBank/DDBJ databases">
        <title>The genome of the North American firefly Photinus pyralis.</title>
        <authorList>
            <consortium name="Photinus pyralis genome working group"/>
            <person name="Fallon T.R."/>
            <person name="Sander Lower S.E."/>
            <person name="Weng J.-K."/>
        </authorList>
    </citation>
    <scope>NUCLEOTIDE SEQUENCE</scope>
    <source>
        <strain evidence="2">TRF0915ILg1</strain>
        <tissue evidence="2">Whole body</tissue>
    </source>
</reference>
<keyword evidence="3" id="KW-1185">Reference proteome</keyword>
<dbReference type="EMBL" id="VTPC01090990">
    <property type="protein sequence ID" value="KAF2880281.1"/>
    <property type="molecule type" value="Genomic_DNA"/>
</dbReference>